<sequence length="295" mass="33013">MASSTSPASLEAEIKGVDTSIKKVESQIVEVEEKLSKPGISEEEKQRLRKEKEHLRKKEEQLRKEEEQLREEKLLLLKEELRADSSSDVARCLIGDLAELERPISVAALRAFLEKPLGGKLPVDTALYNRLFADPANRRVQHLVERNPGAFGFCAVNYVAITTRYSNDAEGAQSFELSTIIDSILIRLHLWTGTGEEKARSCDMLVAVRELASKMGPVWPRIAFGDLPYLPCYAAAGGLLQFYVLLKEQHQHPVSISKCFNLCMDADRIEAVHATVNMFRLLCTLRPLLPPSLSA</sequence>
<organism evidence="2 3">
    <name type="scientific">Gonium pectorale</name>
    <name type="common">Green alga</name>
    <dbReference type="NCBI Taxonomy" id="33097"/>
    <lineage>
        <taxon>Eukaryota</taxon>
        <taxon>Viridiplantae</taxon>
        <taxon>Chlorophyta</taxon>
        <taxon>core chlorophytes</taxon>
        <taxon>Chlorophyceae</taxon>
        <taxon>CS clade</taxon>
        <taxon>Chlamydomonadales</taxon>
        <taxon>Volvocaceae</taxon>
        <taxon>Gonium</taxon>
    </lineage>
</organism>
<gene>
    <name evidence="2" type="ORF">GPECTOR_5g444</name>
</gene>
<evidence type="ECO:0000313" key="2">
    <source>
        <dbReference type="EMBL" id="KXZ54364.1"/>
    </source>
</evidence>
<keyword evidence="3" id="KW-1185">Reference proteome</keyword>
<evidence type="ECO:0000313" key="3">
    <source>
        <dbReference type="Proteomes" id="UP000075714"/>
    </source>
</evidence>
<proteinExistence type="predicted"/>
<accession>A0A150GX23</accession>
<dbReference type="AlphaFoldDB" id="A0A150GX23"/>
<dbReference type="Proteomes" id="UP000075714">
    <property type="component" value="Unassembled WGS sequence"/>
</dbReference>
<dbReference type="EMBL" id="LSYV01000006">
    <property type="protein sequence ID" value="KXZ54364.1"/>
    <property type="molecule type" value="Genomic_DNA"/>
</dbReference>
<name>A0A150GX23_GONPE</name>
<feature type="region of interest" description="Disordered" evidence="1">
    <location>
        <begin position="34"/>
        <end position="63"/>
    </location>
</feature>
<dbReference type="OrthoDB" id="541922at2759"/>
<reference evidence="3" key="1">
    <citation type="journal article" date="2016" name="Nat. Commun.">
        <title>The Gonium pectorale genome demonstrates co-option of cell cycle regulation during the evolution of multicellularity.</title>
        <authorList>
            <person name="Hanschen E.R."/>
            <person name="Marriage T.N."/>
            <person name="Ferris P.J."/>
            <person name="Hamaji T."/>
            <person name="Toyoda A."/>
            <person name="Fujiyama A."/>
            <person name="Neme R."/>
            <person name="Noguchi H."/>
            <person name="Minakuchi Y."/>
            <person name="Suzuki M."/>
            <person name="Kawai-Toyooka H."/>
            <person name="Smith D.R."/>
            <person name="Sparks H."/>
            <person name="Anderson J."/>
            <person name="Bakaric R."/>
            <person name="Luria V."/>
            <person name="Karger A."/>
            <person name="Kirschner M.W."/>
            <person name="Durand P.M."/>
            <person name="Michod R.E."/>
            <person name="Nozaki H."/>
            <person name="Olson B.J."/>
        </authorList>
    </citation>
    <scope>NUCLEOTIDE SEQUENCE [LARGE SCALE GENOMIC DNA]</scope>
    <source>
        <strain evidence="3">NIES-2863</strain>
    </source>
</reference>
<evidence type="ECO:0000256" key="1">
    <source>
        <dbReference type="SAM" id="MobiDB-lite"/>
    </source>
</evidence>
<comment type="caution">
    <text evidence="2">The sequence shown here is derived from an EMBL/GenBank/DDBJ whole genome shotgun (WGS) entry which is preliminary data.</text>
</comment>
<protein>
    <submittedName>
        <fullName evidence="2">Uncharacterized protein</fullName>
    </submittedName>
</protein>